<dbReference type="GO" id="GO:0034009">
    <property type="term" value="F:isoprene synthase activity"/>
    <property type="evidence" value="ECO:0007669"/>
    <property type="project" value="UniProtKB-EC"/>
</dbReference>
<evidence type="ECO:0000259" key="4">
    <source>
        <dbReference type="Pfam" id="PF01397"/>
    </source>
</evidence>
<dbReference type="Gene3D" id="1.10.600.10">
    <property type="entry name" value="Farnesyl Diphosphate Synthase"/>
    <property type="match status" value="1"/>
</dbReference>
<dbReference type="FunFam" id="1.50.10.130:FF:000001">
    <property type="entry name" value="Isoprene synthase, chloroplastic"/>
    <property type="match status" value="1"/>
</dbReference>
<dbReference type="InterPro" id="IPR008949">
    <property type="entry name" value="Isoprenoid_synthase_dom_sf"/>
</dbReference>
<dbReference type="PANTHER" id="PTHR31225:SF98">
    <property type="entry name" value="TERPENE SYNTHASE 9-RELATED"/>
    <property type="match status" value="1"/>
</dbReference>
<dbReference type="InterPro" id="IPR050148">
    <property type="entry name" value="Terpene_synthase-like"/>
</dbReference>
<dbReference type="SFLD" id="SFLDS00005">
    <property type="entry name" value="Isoprenoid_Synthase_Type_I"/>
    <property type="match status" value="1"/>
</dbReference>
<dbReference type="EC" id="4.2.3.27" evidence="6"/>
<reference evidence="7" key="2">
    <citation type="submission" date="2018-04" db="EMBL/GenBank/DDBJ databases">
        <title>Polymorphism and functional analysis of monoterpene synthase gene from lilium.</title>
        <authorList>
            <person name="Fan J.M."/>
            <person name="Du F."/>
        </authorList>
    </citation>
    <scope>NUCLEOTIDE SEQUENCE</scope>
    <source>
        <strain evidence="8">LjuTPS-b</strain>
        <strain evidence="7">LsoTPS-b</strain>
    </source>
</reference>
<dbReference type="EMBL" id="MF401556">
    <property type="protein sequence ID" value="ATY38891.1"/>
    <property type="molecule type" value="mRNA"/>
</dbReference>
<dbReference type="InterPro" id="IPR034741">
    <property type="entry name" value="Terpene_cyclase-like_1_C"/>
</dbReference>
<name>A0A2H4R3S6_9LILI</name>
<dbReference type="AlphaFoldDB" id="A0A2H4R3S6"/>
<keyword evidence="1" id="KW-0479">Metal-binding</keyword>
<dbReference type="FunFam" id="1.10.600.10:FF:000007">
    <property type="entry name" value="Isoprene synthase, chloroplastic"/>
    <property type="match status" value="1"/>
</dbReference>
<dbReference type="SFLD" id="SFLDG01019">
    <property type="entry name" value="Terpene_Cyclase_Like_1_C_Termi"/>
    <property type="match status" value="1"/>
</dbReference>
<dbReference type="InterPro" id="IPR044814">
    <property type="entry name" value="Terpene_cyclase_plant_C1"/>
</dbReference>
<dbReference type="InterPro" id="IPR036965">
    <property type="entry name" value="Terpene_synth_N_sf"/>
</dbReference>
<gene>
    <name evidence="6" type="primary">TPS</name>
</gene>
<evidence type="ECO:0000313" key="6">
    <source>
        <dbReference type="EMBL" id="ATY38891.1"/>
    </source>
</evidence>
<dbReference type="InterPro" id="IPR001906">
    <property type="entry name" value="Terpene_synth_N"/>
</dbReference>
<dbReference type="SMR" id="A0A2H4R3S6"/>
<dbReference type="InterPro" id="IPR005630">
    <property type="entry name" value="Terpene_synthase_metal-bd"/>
</dbReference>
<organism evidence="6">
    <name type="scientific">Lilium hybrid cultivar</name>
    <dbReference type="NCBI Taxonomy" id="156531"/>
    <lineage>
        <taxon>Eukaryota</taxon>
        <taxon>Viridiplantae</taxon>
        <taxon>Streptophyta</taxon>
        <taxon>Embryophyta</taxon>
        <taxon>Tracheophyta</taxon>
        <taxon>Spermatophyta</taxon>
        <taxon>Magnoliopsida</taxon>
        <taxon>Liliopsida</taxon>
        <taxon>Liliales</taxon>
        <taxon>Liliaceae</taxon>
        <taxon>Lilium</taxon>
    </lineage>
</organism>
<keyword evidence="3 6" id="KW-0456">Lyase</keyword>
<evidence type="ECO:0000313" key="7">
    <source>
        <dbReference type="EMBL" id="QBP79219.1"/>
    </source>
</evidence>
<dbReference type="EMBL" id="MH203305">
    <property type="protein sequence ID" value="QBP79221.1"/>
    <property type="molecule type" value="mRNA"/>
</dbReference>
<evidence type="ECO:0000256" key="1">
    <source>
        <dbReference type="ARBA" id="ARBA00022723"/>
    </source>
</evidence>
<evidence type="ECO:0000259" key="5">
    <source>
        <dbReference type="Pfam" id="PF03936"/>
    </source>
</evidence>
<dbReference type="Gene3D" id="1.50.10.130">
    <property type="entry name" value="Terpene synthase, N-terminal domain"/>
    <property type="match status" value="1"/>
</dbReference>
<evidence type="ECO:0000256" key="3">
    <source>
        <dbReference type="ARBA" id="ARBA00023239"/>
    </source>
</evidence>
<dbReference type="Pfam" id="PF03936">
    <property type="entry name" value="Terpene_synth_C"/>
    <property type="match status" value="1"/>
</dbReference>
<proteinExistence type="evidence at transcript level"/>
<dbReference type="PANTHER" id="PTHR31225">
    <property type="entry name" value="OS04G0344100 PROTEIN-RELATED"/>
    <property type="match status" value="1"/>
</dbReference>
<feature type="domain" description="Terpene synthase metal-binding" evidence="5">
    <location>
        <begin position="296"/>
        <end position="533"/>
    </location>
</feature>
<evidence type="ECO:0000256" key="2">
    <source>
        <dbReference type="ARBA" id="ARBA00022842"/>
    </source>
</evidence>
<dbReference type="SUPFAM" id="SSF48576">
    <property type="entry name" value="Terpenoid synthases"/>
    <property type="match status" value="1"/>
</dbReference>
<reference evidence="6" key="1">
    <citation type="journal article" date="2017" name="BMC Genomics">
        <title>Identification of differentially expressed genes in flower, leaf and bulb scale of Lilium oriental hybrid 'Sorbonne' and putative control network for scent genes.</title>
        <authorList>
            <person name="Du F."/>
            <person name="Fan J."/>
            <person name="Wang T."/>
            <person name="Wu Y."/>
            <person name="Grierson D."/>
            <person name="Gao Z."/>
            <person name="Xia Y."/>
        </authorList>
    </citation>
    <scope>NUCLEOTIDE SEQUENCE</scope>
</reference>
<dbReference type="GO" id="GO:0016102">
    <property type="term" value="P:diterpenoid biosynthetic process"/>
    <property type="evidence" value="ECO:0007669"/>
    <property type="project" value="InterPro"/>
</dbReference>
<dbReference type="Pfam" id="PF01397">
    <property type="entry name" value="Terpene_synth"/>
    <property type="match status" value="1"/>
</dbReference>
<dbReference type="SUPFAM" id="SSF48239">
    <property type="entry name" value="Terpenoid cyclases/Protein prenyltransferases"/>
    <property type="match status" value="1"/>
</dbReference>
<dbReference type="EMBL" id="MH203303">
    <property type="protein sequence ID" value="QBP79219.1"/>
    <property type="molecule type" value="mRNA"/>
</dbReference>
<dbReference type="InterPro" id="IPR008930">
    <property type="entry name" value="Terpenoid_cyclase/PrenylTrfase"/>
</dbReference>
<feature type="domain" description="Terpene synthase N-terminal" evidence="4">
    <location>
        <begin position="60"/>
        <end position="237"/>
    </location>
</feature>
<evidence type="ECO:0000313" key="8">
    <source>
        <dbReference type="EMBL" id="QBP79221.1"/>
    </source>
</evidence>
<keyword evidence="2" id="KW-0460">Magnesium</keyword>
<protein>
    <submittedName>
        <fullName evidence="6 7">Terpene synthase</fullName>
        <ecNumber evidence="6">4.2.3.27</ecNumber>
    </submittedName>
</protein>
<sequence length="590" mass="68265">MAAMSCLSLARLPISSTSSSTRNFSCLTKPHSMRRSCKIVNTTEKSEEPPRRSANYHPTIWDHSTIQSIENFSSLKVMFQGNTLERRRESLKNEVKLLLDASDDPVAQLQLIDTIQRLGIAYRFDNEIKSILDRIRDCHFDLEALDCVHKTALAFRLLRQHGYDVSSDVFQKYRDSQGFKDSLTDDVKGLLSLYEASFLSFPGEQLMEEANKFSVRHLESLTQKVGLDIEEQVRHSLQVPLHRRMRRLEAREYIDVYQREEGKSSVLLEFAKVDFNFVQIIHQMELKELSKWWISLNLGSVLSFTRDRLVENYLWAIGFVYEPHMSKCRIGITKAVCILSVIDDVYDIYGSFEEVEILTKTIKSWDPHEVRNLPENIKLCYKILYNFIEEITTCTLLDHGCNVMPFLKEEWENLCGAFLVEAKWFHEGYTPSLKEYLKNAWISIGGPMTFVFAYCLLGHTLGDNSLNCLKQGFDPIYWSSLILRLNDDLGTSKVEMERGDTPKSIQCHMRETDESDEVSREYIKNLVDHFWKELNQESIRTHLPKNFMNLVTNMALASHCIFQFGDGIGDSTGITKNRILSLFFNNVPLE</sequence>
<dbReference type="GO" id="GO:0000287">
    <property type="term" value="F:magnesium ion binding"/>
    <property type="evidence" value="ECO:0007669"/>
    <property type="project" value="InterPro"/>
</dbReference>
<dbReference type="CDD" id="cd00684">
    <property type="entry name" value="Terpene_cyclase_plant_C1"/>
    <property type="match status" value="1"/>
</dbReference>
<accession>A0A2H4R3S6</accession>